<dbReference type="PROSITE" id="PS50928">
    <property type="entry name" value="ABC_TM1"/>
    <property type="match status" value="1"/>
</dbReference>
<dbReference type="Pfam" id="PF00528">
    <property type="entry name" value="BPD_transp_1"/>
    <property type="match status" value="1"/>
</dbReference>
<evidence type="ECO:0000259" key="8">
    <source>
        <dbReference type="PROSITE" id="PS50928"/>
    </source>
</evidence>
<dbReference type="GO" id="GO:0005886">
    <property type="term" value="C:plasma membrane"/>
    <property type="evidence" value="ECO:0007669"/>
    <property type="project" value="UniProtKB-SubCell"/>
</dbReference>
<dbReference type="InterPro" id="IPR050366">
    <property type="entry name" value="BP-dependent_transpt_permease"/>
</dbReference>
<gene>
    <name evidence="9" type="primary">dppC_1</name>
    <name evidence="9" type="ORF">WG78_07730</name>
</gene>
<dbReference type="PATRIC" id="fig|857265.3.peg.1582"/>
<proteinExistence type="inferred from homology"/>
<dbReference type="OrthoDB" id="9783218at2"/>
<keyword evidence="2 7" id="KW-0813">Transport</keyword>
<dbReference type="Gene3D" id="1.10.3720.10">
    <property type="entry name" value="MetI-like"/>
    <property type="match status" value="1"/>
</dbReference>
<evidence type="ECO:0000256" key="7">
    <source>
        <dbReference type="RuleBase" id="RU363032"/>
    </source>
</evidence>
<dbReference type="AlphaFoldDB" id="A0A0N0XL18"/>
<evidence type="ECO:0000256" key="6">
    <source>
        <dbReference type="ARBA" id="ARBA00023136"/>
    </source>
</evidence>
<dbReference type="RefSeq" id="WP_053937214.1">
    <property type="nucleotide sequence ID" value="NZ_LAQT01000005.1"/>
</dbReference>
<dbReference type="PANTHER" id="PTHR43386">
    <property type="entry name" value="OLIGOPEPTIDE TRANSPORT SYSTEM PERMEASE PROTEIN APPC"/>
    <property type="match status" value="1"/>
</dbReference>
<name>A0A0N0XL18_9NEIS</name>
<keyword evidence="10" id="KW-1185">Reference proteome</keyword>
<feature type="domain" description="ABC transmembrane type-1" evidence="8">
    <location>
        <begin position="153"/>
        <end position="343"/>
    </location>
</feature>
<accession>A0A0N0XL18</accession>
<evidence type="ECO:0000313" key="9">
    <source>
        <dbReference type="EMBL" id="KPC53716.1"/>
    </source>
</evidence>
<evidence type="ECO:0000256" key="5">
    <source>
        <dbReference type="ARBA" id="ARBA00022989"/>
    </source>
</evidence>
<comment type="similarity">
    <text evidence="7">Belongs to the binding-protein-dependent transport system permease family.</text>
</comment>
<keyword evidence="3" id="KW-1003">Cell membrane</keyword>
<feature type="transmembrane region" description="Helical" evidence="7">
    <location>
        <begin position="157"/>
        <end position="181"/>
    </location>
</feature>
<evidence type="ECO:0000256" key="2">
    <source>
        <dbReference type="ARBA" id="ARBA00022448"/>
    </source>
</evidence>
<keyword evidence="4 7" id="KW-0812">Transmembrane</keyword>
<protein>
    <submittedName>
        <fullName evidence="9">Dipeptide transport system permease protein DppC</fullName>
    </submittedName>
</protein>
<dbReference type="InterPro" id="IPR025966">
    <property type="entry name" value="OppC_N"/>
</dbReference>
<dbReference type="InterPro" id="IPR035906">
    <property type="entry name" value="MetI-like_sf"/>
</dbReference>
<feature type="transmembrane region" description="Helical" evidence="7">
    <location>
        <begin position="321"/>
        <end position="343"/>
    </location>
</feature>
<evidence type="ECO:0000256" key="1">
    <source>
        <dbReference type="ARBA" id="ARBA00004651"/>
    </source>
</evidence>
<evidence type="ECO:0000256" key="4">
    <source>
        <dbReference type="ARBA" id="ARBA00022692"/>
    </source>
</evidence>
<keyword evidence="5 7" id="KW-1133">Transmembrane helix</keyword>
<evidence type="ECO:0000313" key="10">
    <source>
        <dbReference type="Proteomes" id="UP000037939"/>
    </source>
</evidence>
<sequence length="355" mass="38376">MTTMINQAAPAATETRPQRGLWAMGWRRLKRNKVAFCSFWVVMAYMLLAVAGWLNILGDGWRAQIAVPYAPPSFLAKTVADTLPPEAPVAGGTASAPALIMVTPEEDPIGKEMEIARQNMGKYATANDAKLESLPFGADLRGRDVIHKTLKGASTSIFVGLLGALLSIVIGTSLGSVAGYFGGKVDDFLNWFYSVFTSVPDMLLLLSFAAVAGRGIKTIIIVMALTSWTGTFRLVRAEYLKLRSREYVQAASAIGASDARRMFVHILPNISHLLLVQFSLLTVALIKYEAILSFLGFGVGVTQVSLGSMLAEAPAELVQGFWWQMVAVTIAMSLLVTTFSLLIDGLRDALDPKAR</sequence>
<dbReference type="PANTHER" id="PTHR43386:SF1">
    <property type="entry name" value="D,D-DIPEPTIDE TRANSPORT SYSTEM PERMEASE PROTEIN DDPC-RELATED"/>
    <property type="match status" value="1"/>
</dbReference>
<comment type="subcellular location">
    <subcellularLocation>
        <location evidence="1 7">Cell membrane</location>
        <topology evidence="1 7">Multi-pass membrane protein</topology>
    </subcellularLocation>
</comment>
<dbReference type="STRING" id="857265.WG78_07730"/>
<dbReference type="CDD" id="cd06261">
    <property type="entry name" value="TM_PBP2"/>
    <property type="match status" value="1"/>
</dbReference>
<feature type="transmembrane region" description="Helical" evidence="7">
    <location>
        <begin position="34"/>
        <end position="54"/>
    </location>
</feature>
<organism evidence="9 10">
    <name type="scientific">Amantichitinum ursilacus</name>
    <dbReference type="NCBI Taxonomy" id="857265"/>
    <lineage>
        <taxon>Bacteria</taxon>
        <taxon>Pseudomonadati</taxon>
        <taxon>Pseudomonadota</taxon>
        <taxon>Betaproteobacteria</taxon>
        <taxon>Neisseriales</taxon>
        <taxon>Chitinibacteraceae</taxon>
        <taxon>Amantichitinum</taxon>
    </lineage>
</organism>
<dbReference type="SUPFAM" id="SSF161098">
    <property type="entry name" value="MetI-like"/>
    <property type="match status" value="1"/>
</dbReference>
<dbReference type="Proteomes" id="UP000037939">
    <property type="component" value="Unassembled WGS sequence"/>
</dbReference>
<feature type="transmembrane region" description="Helical" evidence="7">
    <location>
        <begin position="188"/>
        <end position="210"/>
    </location>
</feature>
<reference evidence="9 10" key="1">
    <citation type="submission" date="2015-07" db="EMBL/GenBank/DDBJ databases">
        <title>Draft genome sequence of the Amantichitinum ursilacus IGB-41, a new chitin-degrading bacterium.</title>
        <authorList>
            <person name="Kirstahler P."/>
            <person name="Guenther M."/>
            <person name="Grumaz C."/>
            <person name="Rupp S."/>
            <person name="Zibek S."/>
            <person name="Sohn K."/>
        </authorList>
    </citation>
    <scope>NUCLEOTIDE SEQUENCE [LARGE SCALE GENOMIC DNA]</scope>
    <source>
        <strain evidence="9 10">IGB-41</strain>
    </source>
</reference>
<dbReference type="InterPro" id="IPR000515">
    <property type="entry name" value="MetI-like"/>
</dbReference>
<dbReference type="Pfam" id="PF12911">
    <property type="entry name" value="OppC_N"/>
    <property type="match status" value="1"/>
</dbReference>
<dbReference type="GO" id="GO:0055085">
    <property type="term" value="P:transmembrane transport"/>
    <property type="evidence" value="ECO:0007669"/>
    <property type="project" value="InterPro"/>
</dbReference>
<dbReference type="EMBL" id="LAQT01000005">
    <property type="protein sequence ID" value="KPC53716.1"/>
    <property type="molecule type" value="Genomic_DNA"/>
</dbReference>
<evidence type="ECO:0000256" key="3">
    <source>
        <dbReference type="ARBA" id="ARBA00022475"/>
    </source>
</evidence>
<feature type="transmembrane region" description="Helical" evidence="7">
    <location>
        <begin position="216"/>
        <end position="235"/>
    </location>
</feature>
<keyword evidence="6 7" id="KW-0472">Membrane</keyword>
<feature type="transmembrane region" description="Helical" evidence="7">
    <location>
        <begin position="270"/>
        <end position="301"/>
    </location>
</feature>
<comment type="caution">
    <text evidence="9">The sequence shown here is derived from an EMBL/GenBank/DDBJ whole genome shotgun (WGS) entry which is preliminary data.</text>
</comment>